<evidence type="ECO:0000256" key="12">
    <source>
        <dbReference type="ARBA" id="ARBA00023180"/>
    </source>
</evidence>
<dbReference type="PANTHER" id="PTHR43730">
    <property type="entry name" value="BETA-MANNOSIDASE"/>
    <property type="match status" value="1"/>
</dbReference>
<evidence type="ECO:0000256" key="16">
    <source>
        <dbReference type="ARBA" id="ARBA00033445"/>
    </source>
</evidence>
<dbReference type="FunFam" id="2.60.40.10:FF:000650">
    <property type="entry name" value="Mannosidase beta"/>
    <property type="match status" value="1"/>
</dbReference>
<protein>
    <recommendedName>
        <fullName evidence="8">Beta-mannosidase</fullName>
        <ecNumber evidence="7">3.2.1.25</ecNumber>
    </recommendedName>
    <alternativeName>
        <fullName evidence="15">Lysosomal beta A mannosidase</fullName>
    </alternativeName>
    <alternativeName>
        <fullName evidence="16">Mannanase</fullName>
    </alternativeName>
</protein>
<dbReference type="Proteomes" id="UP000515135">
    <property type="component" value="Unplaced"/>
</dbReference>
<dbReference type="GO" id="GO:0005975">
    <property type="term" value="P:carbohydrate metabolic process"/>
    <property type="evidence" value="ECO:0007669"/>
    <property type="project" value="InterPro"/>
</dbReference>
<dbReference type="Pfam" id="PF22666">
    <property type="entry name" value="Glyco_hydro_2_N2"/>
    <property type="match status" value="1"/>
</dbReference>
<evidence type="ECO:0000259" key="18">
    <source>
        <dbReference type="Pfam" id="PF17753"/>
    </source>
</evidence>
<accession>A0A6P5A0Q7</accession>
<dbReference type="AlphaFoldDB" id="A0A6P5A0Q7"/>
<keyword evidence="12" id="KW-0325">Glycoprotein</keyword>
<keyword evidence="11" id="KW-1015">Disulfide bond</keyword>
<dbReference type="GO" id="GO:0004567">
    <property type="term" value="F:beta-mannosidase activity"/>
    <property type="evidence" value="ECO:0007669"/>
    <property type="project" value="UniProtKB-EC"/>
</dbReference>
<reference evidence="22 23" key="1">
    <citation type="submission" date="2025-04" db="UniProtKB">
        <authorList>
            <consortium name="RefSeq"/>
        </authorList>
    </citation>
    <scope>IDENTIFICATION</scope>
    <source>
        <tissue evidence="22 23">Gonad</tissue>
    </source>
</reference>
<dbReference type="FunFam" id="2.60.120.260:FF:000060">
    <property type="entry name" value="Probable beta-mannosidase"/>
    <property type="match status" value="1"/>
</dbReference>
<dbReference type="InterPro" id="IPR008979">
    <property type="entry name" value="Galactose-bd-like_sf"/>
</dbReference>
<evidence type="ECO:0000256" key="1">
    <source>
        <dbReference type="ARBA" id="ARBA00000829"/>
    </source>
</evidence>
<dbReference type="InterPro" id="IPR041625">
    <property type="entry name" value="Beta-mannosidase_Ig"/>
</dbReference>
<dbReference type="InterPro" id="IPR050887">
    <property type="entry name" value="Beta-mannosidase_GH2"/>
</dbReference>
<keyword evidence="10" id="KW-0378">Hydrolase</keyword>
<dbReference type="OrthoDB" id="2866996at2759"/>
<comment type="function">
    <text evidence="2">Exoglycosidase that cleaves the single beta-linked mannose residue from the non-reducing end of all N-linked glycoprotein oligosaccharides.</text>
</comment>
<keyword evidence="9" id="KW-0732">Signal</keyword>
<feature type="domain" description="Glycoside hydrolase family 2 catalytic" evidence="17">
    <location>
        <begin position="420"/>
        <end position="584"/>
    </location>
</feature>
<feature type="domain" description="Mannosidase Ig/CBM-like" evidence="19">
    <location>
        <begin position="723"/>
        <end position="817"/>
    </location>
</feature>
<proteinExistence type="inferred from homology"/>
<evidence type="ECO:0000256" key="13">
    <source>
        <dbReference type="ARBA" id="ARBA00023228"/>
    </source>
</evidence>
<evidence type="ECO:0000259" key="19">
    <source>
        <dbReference type="Pfam" id="PF17786"/>
    </source>
</evidence>
<name>A0A6P5A0Q7_BRABE</name>
<evidence type="ECO:0000256" key="14">
    <source>
        <dbReference type="ARBA" id="ARBA00023295"/>
    </source>
</evidence>
<evidence type="ECO:0000313" key="22">
    <source>
        <dbReference type="RefSeq" id="XP_019635415.1"/>
    </source>
</evidence>
<evidence type="ECO:0000256" key="10">
    <source>
        <dbReference type="ARBA" id="ARBA00022801"/>
    </source>
</evidence>
<dbReference type="PANTHER" id="PTHR43730:SF1">
    <property type="entry name" value="BETA-MANNOSIDASE"/>
    <property type="match status" value="1"/>
</dbReference>
<dbReference type="Pfam" id="PF02836">
    <property type="entry name" value="Glyco_hydro_2_C"/>
    <property type="match status" value="1"/>
</dbReference>
<dbReference type="InterPro" id="IPR013783">
    <property type="entry name" value="Ig-like_fold"/>
</dbReference>
<dbReference type="Pfam" id="PF17753">
    <property type="entry name" value="Ig_mannosidase"/>
    <property type="match status" value="1"/>
</dbReference>
<evidence type="ECO:0000256" key="3">
    <source>
        <dbReference type="ARBA" id="ARBA00004371"/>
    </source>
</evidence>
<dbReference type="RefSeq" id="XP_019635415.1">
    <property type="nucleotide sequence ID" value="XM_019779856.1"/>
</dbReference>
<keyword evidence="14" id="KW-0326">Glycosidase</keyword>
<feature type="domain" description="Beta-mannosidase-like galactose-binding" evidence="20">
    <location>
        <begin position="48"/>
        <end position="218"/>
    </location>
</feature>
<dbReference type="FunFam" id="3.20.20.80:FF:000035">
    <property type="entry name" value="Mannosidase beta"/>
    <property type="match status" value="1"/>
</dbReference>
<dbReference type="InterPro" id="IPR054593">
    <property type="entry name" value="Beta-mannosidase-like_N2"/>
</dbReference>
<dbReference type="EC" id="3.2.1.25" evidence="7"/>
<evidence type="ECO:0000313" key="21">
    <source>
        <dbReference type="Proteomes" id="UP000515135"/>
    </source>
</evidence>
<dbReference type="KEGG" id="bbel:109478340"/>
<keyword evidence="13" id="KW-0458">Lysosome</keyword>
<evidence type="ECO:0000256" key="6">
    <source>
        <dbReference type="ARBA" id="ARBA00011245"/>
    </source>
</evidence>
<evidence type="ECO:0000256" key="5">
    <source>
        <dbReference type="ARBA" id="ARBA00007401"/>
    </source>
</evidence>
<evidence type="ECO:0000259" key="17">
    <source>
        <dbReference type="Pfam" id="PF02836"/>
    </source>
</evidence>
<dbReference type="GO" id="GO:0006516">
    <property type="term" value="P:glycoprotein catabolic process"/>
    <property type="evidence" value="ECO:0007669"/>
    <property type="project" value="TreeGrafter"/>
</dbReference>
<comment type="subunit">
    <text evidence="6">Monomer.</text>
</comment>
<dbReference type="InterPro" id="IPR036156">
    <property type="entry name" value="Beta-gal/glucu_dom_sf"/>
</dbReference>
<dbReference type="SUPFAM" id="SSF49785">
    <property type="entry name" value="Galactose-binding domain-like"/>
    <property type="match status" value="1"/>
</dbReference>
<dbReference type="GeneID" id="109478340"/>
<dbReference type="SUPFAM" id="SSF49303">
    <property type="entry name" value="beta-Galactosidase/glucuronidase domain"/>
    <property type="match status" value="2"/>
</dbReference>
<keyword evidence="21" id="KW-1185">Reference proteome</keyword>
<comment type="pathway">
    <text evidence="4">Glycan metabolism; N-glycan degradation.</text>
</comment>
<dbReference type="Pfam" id="PF17786">
    <property type="entry name" value="Mannosidase_ig"/>
    <property type="match status" value="1"/>
</dbReference>
<comment type="subcellular location">
    <subcellularLocation>
        <location evidence="3">Lysosome</location>
    </subcellularLocation>
</comment>
<feature type="domain" description="Beta-mannosidase Ig-fold" evidence="18">
    <location>
        <begin position="843"/>
        <end position="910"/>
    </location>
</feature>
<dbReference type="Gene3D" id="3.20.20.80">
    <property type="entry name" value="Glycosidases"/>
    <property type="match status" value="1"/>
</dbReference>
<dbReference type="Gene3D" id="2.60.40.10">
    <property type="entry name" value="Immunoglobulins"/>
    <property type="match status" value="3"/>
</dbReference>
<comment type="similarity">
    <text evidence="5">Belongs to the glycosyl hydrolase 2 family.</text>
</comment>
<gene>
    <name evidence="22 23" type="primary">LOC109478340</name>
</gene>
<dbReference type="InterPro" id="IPR017853">
    <property type="entry name" value="GH"/>
</dbReference>
<dbReference type="GO" id="GO:0005764">
    <property type="term" value="C:lysosome"/>
    <property type="evidence" value="ECO:0007669"/>
    <property type="project" value="UniProtKB-SubCell"/>
</dbReference>
<evidence type="ECO:0000256" key="2">
    <source>
        <dbReference type="ARBA" id="ARBA00003150"/>
    </source>
</evidence>
<dbReference type="InterPro" id="IPR041447">
    <property type="entry name" value="Mannosidase_ig"/>
</dbReference>
<evidence type="ECO:0000256" key="9">
    <source>
        <dbReference type="ARBA" id="ARBA00022729"/>
    </source>
</evidence>
<dbReference type="InterPro" id="IPR006103">
    <property type="entry name" value="Glyco_hydro_2_cat"/>
</dbReference>
<evidence type="ECO:0000259" key="20">
    <source>
        <dbReference type="Pfam" id="PF22666"/>
    </source>
</evidence>
<organism evidence="21 23">
    <name type="scientific">Branchiostoma belcheri</name>
    <name type="common">Amphioxus</name>
    <dbReference type="NCBI Taxonomy" id="7741"/>
    <lineage>
        <taxon>Eukaryota</taxon>
        <taxon>Metazoa</taxon>
        <taxon>Chordata</taxon>
        <taxon>Cephalochordata</taxon>
        <taxon>Leptocardii</taxon>
        <taxon>Amphioxiformes</taxon>
        <taxon>Branchiostomatidae</taxon>
        <taxon>Branchiostoma</taxon>
    </lineage>
</organism>
<dbReference type="SUPFAM" id="SSF51445">
    <property type="entry name" value="(Trans)glycosidases"/>
    <property type="match status" value="1"/>
</dbReference>
<evidence type="ECO:0000313" key="23">
    <source>
        <dbReference type="RefSeq" id="XP_019635416.1"/>
    </source>
</evidence>
<evidence type="ECO:0000256" key="8">
    <source>
        <dbReference type="ARBA" id="ARBA00015707"/>
    </source>
</evidence>
<evidence type="ECO:0000256" key="7">
    <source>
        <dbReference type="ARBA" id="ARBA00012754"/>
    </source>
</evidence>
<sequence>MTTNMAVRGSMFAVTAAKVSLVFLILPNLSRQDIGTLDLNGVWLASNGGGDINVNGTVPGCIHTDLMAAGRIGDPYFRFNDVEYRWIAKENWSYSRQFNVTDQLLKHAEVVLVCEGLDTAATITVNGHNVGQSNNMFRRYTFDIKSVLQAGLNTIQVTFQSAIKYAAEKNMSHADYMVPPDCPPAVQKGECHPNFIRKEQCSFSWDWGPAFATQGIWKNISIQAYDSAVIRDVHVTPKKGDGKTTLWLIEVTVYMDVAKTTKAPVTGLVSAQLQGFPTLFVKDNVKLKSPSDHLTLTLNVSSQFKVETWWPAGYGKQMLYKVGVTFVSTGTGEVSAKLVKLGLRTVELVQEPIKGSPGLSFYFKINDVPIFLKGSNWIPADAFKNRITTAYTRNLLQSAVDANMNTLRVWGGGIYEHEDVYDIADELGIMIWQDFMFACAMYPTDDDFLGNVGEEIQQQVLRIGNHPSVIAWSGNNENEAALAANWYGTDNTTQLHALYREDYVKLYVNVTMATVWSLDKSRPNITSSPSNGKETENENWVAKNPYDSHYGDVHYYNYKDDCWDWTKFPKTRFASEYGFQSWPSYQTLKKVSTSDDWTLDSDFNDHRQHHQDGNTQMLDQAKFHFALPTGDDPVQQYEDNIYLSQVVQAMCIKTQTEFYRRSRSEIIGGEGHTMGALYWQLNDIWQAPTWSSLEYGGRWKMLHYYAAKFFAPVMTVIFEDKEQLKVYVVSDLTTKLSQVTLQVQVWTWSSFKPLKSWTKTFDKEGNSADMIFNEATAQFLKDAACTKREACFITSGLLDSKQKPYGPTNSYYLTPLKTATGLAKVNITVSKITLLTDAPTPGTASALQVELKTTGPAPFVWLDSGEVEGRFSDNGFLMNVDTLTVQFYPLYSVKAQDFEKEVKVHSLMDIYRK</sequence>
<evidence type="ECO:0000256" key="15">
    <source>
        <dbReference type="ARBA" id="ARBA00032581"/>
    </source>
</evidence>
<evidence type="ECO:0000256" key="11">
    <source>
        <dbReference type="ARBA" id="ARBA00023157"/>
    </source>
</evidence>
<dbReference type="RefSeq" id="XP_019635416.1">
    <property type="nucleotide sequence ID" value="XM_019779857.1"/>
</dbReference>
<dbReference type="FunFam" id="2.60.40.10:FF:002234">
    <property type="entry name" value="Mannosidase beta"/>
    <property type="match status" value="1"/>
</dbReference>
<evidence type="ECO:0000256" key="4">
    <source>
        <dbReference type="ARBA" id="ARBA00004740"/>
    </source>
</evidence>
<comment type="catalytic activity">
    <reaction evidence="1">
        <text>Hydrolysis of terminal, non-reducing beta-D-mannose residues in beta-D-mannosides.</text>
        <dbReference type="EC" id="3.2.1.25"/>
    </reaction>
</comment>
<dbReference type="Gene3D" id="2.60.120.260">
    <property type="entry name" value="Galactose-binding domain-like"/>
    <property type="match status" value="1"/>
</dbReference>